<accession>A0A7V4XRR3</accession>
<proteinExistence type="predicted"/>
<dbReference type="Pfam" id="PF20091">
    <property type="entry name" value="Abhydrolase_10"/>
    <property type="match status" value="1"/>
</dbReference>
<comment type="caution">
    <text evidence="2">The sequence shown here is derived from an EMBL/GenBank/DDBJ whole genome shotgun (WGS) entry which is preliminary data.</text>
</comment>
<sequence length="647" mass="71387">MRVEVTSNQPVANGRAFGHAGAYERLTGKIYFSVAVANPHNRRIVDLQNAVNLHNGQVAFSADFVAIRPVDAAKGNGSMLLEVPNRGHQAIVRIVDGGTTNLSNVGDAWLLRRGFTVVSLGWQWDAPGPSALKLYAPIAKDHGHTITGLLRGDLMLSKSQPVIPLGHDIIGSIGGTEYPVANPRDSRNVLTVRNTRQGRRDVIPRSDWEFAKLVDGKPVPSTRHIYLKTGFQPGKIYEYVYVVQNPVVAGLGFASIRDFASWAKHDPHALTPVRRVYGEGISQNGRYLRDFLYEGFNADEQGRMALDGVLAHVAGAGRGSFNYRFAQPSRDAEPTSSIDFPIDIFPFTDEPQVDPVTGRRAGLLDAAKAEHVVPDIFLSCTSYEYWGRAAGLITITADGQHDMPIGSHVRVYHFTGLQHFSGPFPPKRGTGDLAGQQPMSPLPIKYFWRAMIANMDAWVRNGTLPPPSSYPRIANGTLIPLAQWTFPAIPGIHTPTEANAGWHLNFGPRWRQTGILLWQPPKVGAPFPVLVPKVNADGNEIDGIHLPEITVPLATYTGWNLRSPSIGAPSQRVPFEGSYIPFPKTKADRLRTHDPRLSVAERYSSEAEYMRRYSRAIDQLIAERWVLPEDKAAMMARGRAEWAYATE</sequence>
<protein>
    <recommendedName>
        <fullName evidence="1">Alpha/beta hydrolase domain-containing protein</fullName>
    </recommendedName>
</protein>
<organism evidence="2">
    <name type="scientific">Acidobacterium capsulatum</name>
    <dbReference type="NCBI Taxonomy" id="33075"/>
    <lineage>
        <taxon>Bacteria</taxon>
        <taxon>Pseudomonadati</taxon>
        <taxon>Acidobacteriota</taxon>
        <taxon>Terriglobia</taxon>
        <taxon>Terriglobales</taxon>
        <taxon>Acidobacteriaceae</taxon>
        <taxon>Acidobacterium</taxon>
    </lineage>
</organism>
<dbReference type="AlphaFoldDB" id="A0A7V4XRR3"/>
<evidence type="ECO:0000259" key="1">
    <source>
        <dbReference type="Pfam" id="PF20091"/>
    </source>
</evidence>
<dbReference type="InterPro" id="IPR045394">
    <property type="entry name" value="Abhydrolase_dom"/>
</dbReference>
<gene>
    <name evidence="2" type="ORF">ENW50_04815</name>
</gene>
<feature type="domain" description="Alpha/beta hydrolase" evidence="1">
    <location>
        <begin position="231"/>
        <end position="636"/>
    </location>
</feature>
<name>A0A7V4XRR3_9BACT</name>
<evidence type="ECO:0000313" key="2">
    <source>
        <dbReference type="EMBL" id="HGY93993.1"/>
    </source>
</evidence>
<dbReference type="EMBL" id="DTKL01000025">
    <property type="protein sequence ID" value="HGY93993.1"/>
    <property type="molecule type" value="Genomic_DNA"/>
</dbReference>
<reference evidence="2" key="1">
    <citation type="journal article" date="2020" name="mSystems">
        <title>Genome- and Community-Level Interaction Insights into Carbon Utilization and Element Cycling Functions of Hydrothermarchaeota in Hydrothermal Sediment.</title>
        <authorList>
            <person name="Zhou Z."/>
            <person name="Liu Y."/>
            <person name="Xu W."/>
            <person name="Pan J."/>
            <person name="Luo Z.H."/>
            <person name="Li M."/>
        </authorList>
    </citation>
    <scope>NUCLEOTIDE SEQUENCE [LARGE SCALE GENOMIC DNA]</scope>
    <source>
        <strain evidence="2">SpSt-855</strain>
    </source>
</reference>